<keyword evidence="2" id="KW-1185">Reference proteome</keyword>
<accession>A0A3A8MHK0</accession>
<sequence>MRIALDTPFLKDGIRSTNFFNGRLLSAEDLGQEQTARDAAQQRLGRALGEGVAYGLEVSLSQDNSATTPLVTVQPGLAVNREGEAMEPVSYTHLRAPETGAYLVCRLLPEKKTASLTPAA</sequence>
<dbReference type="AlphaFoldDB" id="A0A3A8MHK0"/>
<gene>
    <name evidence="1" type="ORF">D7X12_39895</name>
</gene>
<reference evidence="2" key="1">
    <citation type="submission" date="2018-09" db="EMBL/GenBank/DDBJ databases">
        <authorList>
            <person name="Livingstone P.G."/>
            <person name="Whitworth D.E."/>
        </authorList>
    </citation>
    <scope>NUCLEOTIDE SEQUENCE [LARGE SCALE GENOMIC DNA]</scope>
    <source>
        <strain evidence="2">CA040B</strain>
    </source>
</reference>
<evidence type="ECO:0000313" key="2">
    <source>
        <dbReference type="Proteomes" id="UP000273405"/>
    </source>
</evidence>
<protein>
    <submittedName>
        <fullName evidence="1">Uncharacterized protein</fullName>
    </submittedName>
</protein>
<name>A0A3A8MHK0_9BACT</name>
<dbReference type="Proteomes" id="UP000273405">
    <property type="component" value="Unassembled WGS sequence"/>
</dbReference>
<dbReference type="EMBL" id="RAWG01000515">
    <property type="protein sequence ID" value="RKH28981.1"/>
    <property type="molecule type" value="Genomic_DNA"/>
</dbReference>
<organism evidence="1 2">
    <name type="scientific">Corallococcus sicarius</name>
    <dbReference type="NCBI Taxonomy" id="2316726"/>
    <lineage>
        <taxon>Bacteria</taxon>
        <taxon>Pseudomonadati</taxon>
        <taxon>Myxococcota</taxon>
        <taxon>Myxococcia</taxon>
        <taxon>Myxococcales</taxon>
        <taxon>Cystobacterineae</taxon>
        <taxon>Myxococcaceae</taxon>
        <taxon>Corallococcus</taxon>
    </lineage>
</organism>
<evidence type="ECO:0000313" key="1">
    <source>
        <dbReference type="EMBL" id="RKH28981.1"/>
    </source>
</evidence>
<proteinExistence type="predicted"/>
<comment type="caution">
    <text evidence="1">The sequence shown here is derived from an EMBL/GenBank/DDBJ whole genome shotgun (WGS) entry which is preliminary data.</text>
</comment>
<feature type="non-terminal residue" evidence="1">
    <location>
        <position position="120"/>
    </location>
</feature>